<organism evidence="1 2">
    <name type="scientific">Fragilariopsis cylindrus CCMP1102</name>
    <dbReference type="NCBI Taxonomy" id="635003"/>
    <lineage>
        <taxon>Eukaryota</taxon>
        <taxon>Sar</taxon>
        <taxon>Stramenopiles</taxon>
        <taxon>Ochrophyta</taxon>
        <taxon>Bacillariophyta</taxon>
        <taxon>Bacillariophyceae</taxon>
        <taxon>Bacillariophycidae</taxon>
        <taxon>Bacillariales</taxon>
        <taxon>Bacillariaceae</taxon>
        <taxon>Fragilariopsis</taxon>
    </lineage>
</organism>
<reference evidence="1 2" key="1">
    <citation type="submission" date="2016-09" db="EMBL/GenBank/DDBJ databases">
        <title>Extensive genetic diversity and differential bi-allelic expression allows diatom success in the polar Southern Ocean.</title>
        <authorList>
            <consortium name="DOE Joint Genome Institute"/>
            <person name="Mock T."/>
            <person name="Otillar R.P."/>
            <person name="Strauss J."/>
            <person name="Dupont C."/>
            <person name="Frickenhaus S."/>
            <person name="Maumus F."/>
            <person name="Mcmullan M."/>
            <person name="Sanges R."/>
            <person name="Schmutz J."/>
            <person name="Toseland A."/>
            <person name="Valas R."/>
            <person name="Veluchamy A."/>
            <person name="Ward B.J."/>
            <person name="Allen A."/>
            <person name="Barry K."/>
            <person name="Falciatore A."/>
            <person name="Ferrante M."/>
            <person name="Fortunato A.E."/>
            <person name="Gloeckner G."/>
            <person name="Gruber A."/>
            <person name="Hipkin R."/>
            <person name="Janech M."/>
            <person name="Kroth P."/>
            <person name="Leese F."/>
            <person name="Lindquist E."/>
            <person name="Lyon B.R."/>
            <person name="Martin J."/>
            <person name="Mayer C."/>
            <person name="Parker M."/>
            <person name="Quesneville H."/>
            <person name="Raymond J."/>
            <person name="Uhlig C."/>
            <person name="Valentin K.U."/>
            <person name="Worden A.Z."/>
            <person name="Armbrust E.V."/>
            <person name="Bowler C."/>
            <person name="Green B."/>
            <person name="Moulton V."/>
            <person name="Van Oosterhout C."/>
            <person name="Grigoriev I."/>
        </authorList>
    </citation>
    <scope>NUCLEOTIDE SEQUENCE [LARGE SCALE GENOMIC DNA]</scope>
    <source>
        <strain evidence="1 2">CCMP1102</strain>
    </source>
</reference>
<gene>
    <name evidence="1" type="ORF">FRACYDRAFT_235654</name>
</gene>
<keyword evidence="2" id="KW-1185">Reference proteome</keyword>
<dbReference type="Proteomes" id="UP000095751">
    <property type="component" value="Unassembled WGS sequence"/>
</dbReference>
<accession>A0A1E7FNC4</accession>
<evidence type="ECO:0000313" key="1">
    <source>
        <dbReference type="EMBL" id="OEU19595.1"/>
    </source>
</evidence>
<protein>
    <submittedName>
        <fullName evidence="1">Uncharacterized protein</fullName>
    </submittedName>
</protein>
<name>A0A1E7FNC4_9STRA</name>
<dbReference type="InParanoid" id="A0A1E7FNC4"/>
<sequence>MHRMDTWTGLWSARYLGVETMVPSLLLMLWQPISEWYFWAWKYDVLAKIQCSCSGGKNKVLSVATLSNEIFCGSFLTKNLVICVPTTLAKRFFSYNPMNKKLVGGKNNVLVHYADASALDPEGVVRCNTFK</sequence>
<dbReference type="KEGG" id="fcy:FRACYDRAFT_235654"/>
<proteinExistence type="predicted"/>
<evidence type="ECO:0000313" key="2">
    <source>
        <dbReference type="Proteomes" id="UP000095751"/>
    </source>
</evidence>
<dbReference type="AlphaFoldDB" id="A0A1E7FNC4"/>
<dbReference type="EMBL" id="KV784355">
    <property type="protein sequence ID" value="OEU19595.1"/>
    <property type="molecule type" value="Genomic_DNA"/>
</dbReference>